<keyword evidence="1" id="KW-1133">Transmembrane helix</keyword>
<dbReference type="WBParaSite" id="L893_g9461.t1">
    <property type="protein sequence ID" value="L893_g9461.t1"/>
    <property type="gene ID" value="L893_g9461"/>
</dbReference>
<protein>
    <submittedName>
        <fullName evidence="3">G_PROTEIN_RECEP_F1_2 domain-containing protein</fullName>
    </submittedName>
</protein>
<evidence type="ECO:0000256" key="1">
    <source>
        <dbReference type="SAM" id="Phobius"/>
    </source>
</evidence>
<keyword evidence="1" id="KW-0812">Transmembrane</keyword>
<reference evidence="3" key="1">
    <citation type="submission" date="2016-11" db="UniProtKB">
        <authorList>
            <consortium name="WormBaseParasite"/>
        </authorList>
    </citation>
    <scope>IDENTIFICATION</scope>
</reference>
<evidence type="ECO:0000313" key="2">
    <source>
        <dbReference type="Proteomes" id="UP000095287"/>
    </source>
</evidence>
<feature type="transmembrane region" description="Helical" evidence="1">
    <location>
        <begin position="45"/>
        <end position="68"/>
    </location>
</feature>
<name>A0A1I8AV06_9BILA</name>
<dbReference type="AlphaFoldDB" id="A0A1I8AV06"/>
<organism evidence="2 3">
    <name type="scientific">Steinernema glaseri</name>
    <dbReference type="NCBI Taxonomy" id="37863"/>
    <lineage>
        <taxon>Eukaryota</taxon>
        <taxon>Metazoa</taxon>
        <taxon>Ecdysozoa</taxon>
        <taxon>Nematoda</taxon>
        <taxon>Chromadorea</taxon>
        <taxon>Rhabditida</taxon>
        <taxon>Tylenchina</taxon>
        <taxon>Panagrolaimomorpha</taxon>
        <taxon>Strongyloidoidea</taxon>
        <taxon>Steinernematidae</taxon>
        <taxon>Steinernema</taxon>
    </lineage>
</organism>
<evidence type="ECO:0000313" key="3">
    <source>
        <dbReference type="WBParaSite" id="L893_g9461.t1"/>
    </source>
</evidence>
<dbReference type="Proteomes" id="UP000095287">
    <property type="component" value="Unplaced"/>
</dbReference>
<keyword evidence="1" id="KW-0472">Membrane</keyword>
<proteinExistence type="predicted"/>
<accession>A0A1I8AV06</accession>
<keyword evidence="2" id="KW-1185">Reference proteome</keyword>
<sequence>MVANLAILIDYCLLLTASLVTVIFNPPTLYSLLKKLKGDSHLNMLVLHMALHTFFAAATAIHTGVIIVEMH</sequence>
<feature type="transmembrane region" description="Helical" evidence="1">
    <location>
        <begin position="6"/>
        <end position="24"/>
    </location>
</feature>